<dbReference type="PROSITE" id="PS50109">
    <property type="entry name" value="HIS_KIN"/>
    <property type="match status" value="1"/>
</dbReference>
<evidence type="ECO:0000256" key="9">
    <source>
        <dbReference type="ARBA" id="ARBA00022741"/>
    </source>
</evidence>
<evidence type="ECO:0000256" key="13">
    <source>
        <dbReference type="ARBA" id="ARBA00035100"/>
    </source>
</evidence>
<feature type="domain" description="CheW-like" evidence="17">
    <location>
        <begin position="568"/>
        <end position="703"/>
    </location>
</feature>
<dbReference type="InterPro" id="IPR036097">
    <property type="entry name" value="HisK_dim/P_sf"/>
</dbReference>
<evidence type="ECO:0000256" key="15">
    <source>
        <dbReference type="SAM" id="MobiDB-lite"/>
    </source>
</evidence>
<evidence type="ECO:0000256" key="5">
    <source>
        <dbReference type="ARBA" id="ARBA00022490"/>
    </source>
</evidence>
<dbReference type="Pfam" id="PF01584">
    <property type="entry name" value="CheW"/>
    <property type="match status" value="1"/>
</dbReference>
<dbReference type="Gene3D" id="1.10.287.560">
    <property type="entry name" value="Histidine kinase CheA-like, homodimeric domain"/>
    <property type="match status" value="1"/>
</dbReference>
<dbReference type="Gene3D" id="2.30.30.40">
    <property type="entry name" value="SH3 Domains"/>
    <property type="match status" value="1"/>
</dbReference>
<dbReference type="InterPro" id="IPR036890">
    <property type="entry name" value="HATPase_C_sf"/>
</dbReference>
<evidence type="ECO:0000256" key="7">
    <source>
        <dbReference type="ARBA" id="ARBA00022553"/>
    </source>
</evidence>
<dbReference type="Gene3D" id="3.30.70.400">
    <property type="entry name" value="CheY-binding domain of CheA"/>
    <property type="match status" value="1"/>
</dbReference>
<dbReference type="InterPro" id="IPR004105">
    <property type="entry name" value="CheA-like_dim"/>
</dbReference>
<proteinExistence type="predicted"/>
<evidence type="ECO:0000256" key="12">
    <source>
        <dbReference type="ARBA" id="ARBA00023012"/>
    </source>
</evidence>
<feature type="region of interest" description="Disordered" evidence="15">
    <location>
        <begin position="244"/>
        <end position="319"/>
    </location>
</feature>
<dbReference type="InterPro" id="IPR002545">
    <property type="entry name" value="CheW-lke_dom"/>
</dbReference>
<dbReference type="InterPro" id="IPR036061">
    <property type="entry name" value="CheW-like_dom_sf"/>
</dbReference>
<dbReference type="InterPro" id="IPR005467">
    <property type="entry name" value="His_kinase_dom"/>
</dbReference>
<keyword evidence="10 19" id="KW-0418">Kinase</keyword>
<dbReference type="InterPro" id="IPR015162">
    <property type="entry name" value="CheY-binding"/>
</dbReference>
<evidence type="ECO:0000313" key="20">
    <source>
        <dbReference type="Proteomes" id="UP000198525"/>
    </source>
</evidence>
<comment type="catalytic activity">
    <reaction evidence="1">
        <text>ATP + protein L-histidine = ADP + protein N-phospho-L-histidine.</text>
        <dbReference type="EC" id="2.7.13.3"/>
    </reaction>
</comment>
<evidence type="ECO:0000256" key="14">
    <source>
        <dbReference type="PROSITE-ProRule" id="PRU00110"/>
    </source>
</evidence>
<dbReference type="Pfam" id="PF09078">
    <property type="entry name" value="CheY-binding"/>
    <property type="match status" value="1"/>
</dbReference>
<feature type="domain" description="Histidine kinase" evidence="16">
    <location>
        <begin position="359"/>
        <end position="566"/>
    </location>
</feature>
<dbReference type="STRING" id="376427.SAMN04487954_1205"/>
<dbReference type="SUPFAM" id="SSF47384">
    <property type="entry name" value="Homodimeric domain of signal transducing histidine kinase"/>
    <property type="match status" value="1"/>
</dbReference>
<dbReference type="PANTHER" id="PTHR43395:SF10">
    <property type="entry name" value="CHEMOTAXIS PROTEIN CHEA"/>
    <property type="match status" value="1"/>
</dbReference>
<evidence type="ECO:0000256" key="3">
    <source>
        <dbReference type="ARBA" id="ARBA00012438"/>
    </source>
</evidence>
<dbReference type="GO" id="GO:0006935">
    <property type="term" value="P:chemotaxis"/>
    <property type="evidence" value="ECO:0007669"/>
    <property type="project" value="UniProtKB-KW"/>
</dbReference>
<dbReference type="Pfam" id="PF02895">
    <property type="entry name" value="H-kinase_dim"/>
    <property type="match status" value="1"/>
</dbReference>
<keyword evidence="20" id="KW-1185">Reference proteome</keyword>
<dbReference type="InterPro" id="IPR037006">
    <property type="entry name" value="CheA-like_homodim_sf"/>
</dbReference>
<keyword evidence="6" id="KW-0145">Chemotaxis</keyword>
<dbReference type="EC" id="2.7.13.3" evidence="3"/>
<dbReference type="PRINTS" id="PR00344">
    <property type="entry name" value="BCTRLSENSOR"/>
</dbReference>
<feature type="compositionally biased region" description="Low complexity" evidence="15">
    <location>
        <begin position="268"/>
        <end position="284"/>
    </location>
</feature>
<comment type="subcellular location">
    <subcellularLocation>
        <location evidence="2">Cytoplasm</location>
    </subcellularLocation>
</comment>
<dbReference type="FunFam" id="2.30.30.40:FF:000048">
    <property type="entry name" value="Chemotaxis protein CheA, putative"/>
    <property type="match status" value="1"/>
</dbReference>
<evidence type="ECO:0000256" key="2">
    <source>
        <dbReference type="ARBA" id="ARBA00004496"/>
    </source>
</evidence>
<dbReference type="Pfam" id="PF02518">
    <property type="entry name" value="HATPase_c"/>
    <property type="match status" value="1"/>
</dbReference>
<evidence type="ECO:0000256" key="10">
    <source>
        <dbReference type="ARBA" id="ARBA00022777"/>
    </source>
</evidence>
<dbReference type="GO" id="GO:0005524">
    <property type="term" value="F:ATP binding"/>
    <property type="evidence" value="ECO:0007669"/>
    <property type="project" value="UniProtKB-KW"/>
</dbReference>
<reference evidence="19 20" key="1">
    <citation type="submission" date="2016-10" db="EMBL/GenBank/DDBJ databases">
        <authorList>
            <person name="de Groot N.N."/>
        </authorList>
    </citation>
    <scope>NUCLEOTIDE SEQUENCE [LARGE SCALE GENOMIC DNA]</scope>
    <source>
        <strain evidence="19 20">CGMCC 1.6133</strain>
    </source>
</reference>
<sequence length="729" mass="78481">MDITDFYETFFEEAEELLADMERHLLELDVDDPDSEQLNAIFRAAHSIKGGAGTFGFDVLQKTTHLFENLLDHARNGELALRRDIVDTFLETKDMLNDQLDAYRNGDEPDQEAFERICKILQQLALEEIGKGLEAAGGDMPQPDAGAKSEPPSQPAEPETGAEASGDPAAGTGASNDGRRVVALLGVGEKDRELLVEELGQLGEVIEHHGDEKRYEVVMESTVSDDDIEAVMCFIIDAEQLEIRAPGKPGERPATGDAAGDEEKAAQEAEPAATPKGAAGAASDEPPPASEAKGDGKPKPAAKSTDKPKAKAKAGSESTSIRVSVDKVDQIINLVGELIITQSMLDQTVSELEGPANGNLVNGMSLLQRNARDLQESVMSIRMIPMDFVFSRFPRVVRETAGKLGKEIELVTEGAATELDKSLTERIIDPLTHLVRNSLDHGIEPPEVREAAGKPRTGKLTLSAKHQGGNIIIEVIDDGAGLNREKLLEKARESGLNVSDTMSDDDVWQLIFAPGFSTAKEVTDVSGRGVGMDVVKRNIQGMGGSVQIMSKPGEGTTIRIVLPLTLAILDGMSIKVGSEMFILPLSAVLESLQPAKEDIYAMAGDDVVLKVRDEYLPVVAVHEALDVADARTELTETIAVIVQGEGRRYALLVDDLVGQQQVVVKNLETNYRKVPGVSAATILGDGSVALILDITGLHRLSRQKKEARRPKSATRSLESVTDNEMETSS</sequence>
<dbReference type="InterPro" id="IPR004358">
    <property type="entry name" value="Sig_transdc_His_kin-like_C"/>
</dbReference>
<dbReference type="Gene3D" id="1.20.120.160">
    <property type="entry name" value="HPT domain"/>
    <property type="match status" value="1"/>
</dbReference>
<dbReference type="Gene3D" id="3.30.565.10">
    <property type="entry name" value="Histidine kinase-like ATPase, C-terminal domain"/>
    <property type="match status" value="1"/>
</dbReference>
<dbReference type="PANTHER" id="PTHR43395">
    <property type="entry name" value="SENSOR HISTIDINE KINASE CHEA"/>
    <property type="match status" value="1"/>
</dbReference>
<dbReference type="InterPro" id="IPR008207">
    <property type="entry name" value="Sig_transdc_His_kin_Hpt_dom"/>
</dbReference>
<dbReference type="InterPro" id="IPR051315">
    <property type="entry name" value="Bact_Chemotaxis_CheA"/>
</dbReference>
<keyword evidence="12" id="KW-0902">Two-component regulatory system</keyword>
<evidence type="ECO:0000256" key="11">
    <source>
        <dbReference type="ARBA" id="ARBA00022840"/>
    </source>
</evidence>
<feature type="domain" description="HPt" evidence="18">
    <location>
        <begin position="1"/>
        <end position="103"/>
    </location>
</feature>
<dbReference type="SUPFAM" id="SSF47226">
    <property type="entry name" value="Histidine-containing phosphotransfer domain, HPT domain"/>
    <property type="match status" value="1"/>
</dbReference>
<dbReference type="EMBL" id="FNES01000020">
    <property type="protein sequence ID" value="SDK58456.1"/>
    <property type="molecule type" value="Genomic_DNA"/>
</dbReference>
<feature type="region of interest" description="Disordered" evidence="15">
    <location>
        <begin position="703"/>
        <end position="729"/>
    </location>
</feature>
<gene>
    <name evidence="19" type="ORF">SAMN04487954_1205</name>
</gene>
<protein>
    <recommendedName>
        <fullName evidence="4">Chemotaxis protein CheA</fullName>
        <ecNumber evidence="3">2.7.13.3</ecNumber>
    </recommendedName>
</protein>
<organism evidence="19 20">
    <name type="scientific">Billgrantia gudaonensis</name>
    <dbReference type="NCBI Taxonomy" id="376427"/>
    <lineage>
        <taxon>Bacteria</taxon>
        <taxon>Pseudomonadati</taxon>
        <taxon>Pseudomonadota</taxon>
        <taxon>Gammaproteobacteria</taxon>
        <taxon>Oceanospirillales</taxon>
        <taxon>Halomonadaceae</taxon>
        <taxon>Billgrantia</taxon>
    </lineage>
</organism>
<dbReference type="PROSITE" id="PS50894">
    <property type="entry name" value="HPT"/>
    <property type="match status" value="1"/>
</dbReference>
<dbReference type="AlphaFoldDB" id="A0A1G9D3E8"/>
<dbReference type="Proteomes" id="UP000198525">
    <property type="component" value="Unassembled WGS sequence"/>
</dbReference>
<keyword evidence="5" id="KW-0963">Cytoplasm</keyword>
<evidence type="ECO:0000256" key="8">
    <source>
        <dbReference type="ARBA" id="ARBA00022679"/>
    </source>
</evidence>
<dbReference type="GO" id="GO:0005737">
    <property type="term" value="C:cytoplasm"/>
    <property type="evidence" value="ECO:0007669"/>
    <property type="project" value="UniProtKB-SubCell"/>
</dbReference>
<evidence type="ECO:0000259" key="16">
    <source>
        <dbReference type="PROSITE" id="PS50109"/>
    </source>
</evidence>
<dbReference type="SMART" id="SM00260">
    <property type="entry name" value="CheW"/>
    <property type="match status" value="1"/>
</dbReference>
<name>A0A1G9D3E8_9GAMM</name>
<dbReference type="CDD" id="cd00088">
    <property type="entry name" value="HPT"/>
    <property type="match status" value="1"/>
</dbReference>
<accession>A0A1G9D3E8</accession>
<dbReference type="SMART" id="SM01231">
    <property type="entry name" value="H-kinase_dim"/>
    <property type="match status" value="1"/>
</dbReference>
<dbReference type="InterPro" id="IPR035891">
    <property type="entry name" value="CheY-binding_CheA"/>
</dbReference>
<dbReference type="SUPFAM" id="SSF50341">
    <property type="entry name" value="CheW-like"/>
    <property type="match status" value="1"/>
</dbReference>
<dbReference type="SMART" id="SM00073">
    <property type="entry name" value="HPT"/>
    <property type="match status" value="1"/>
</dbReference>
<feature type="modified residue" description="Phosphohistidine" evidence="14">
    <location>
        <position position="46"/>
    </location>
</feature>
<evidence type="ECO:0000256" key="6">
    <source>
        <dbReference type="ARBA" id="ARBA00022500"/>
    </source>
</evidence>
<comment type="function">
    <text evidence="13">Involved in the transmission of sensory signals from the chemoreceptors to the flagellar motors. CheA is autophosphorylated; it can transfer its phosphate group to either CheB or CheY.</text>
</comment>
<dbReference type="InterPro" id="IPR003594">
    <property type="entry name" value="HATPase_dom"/>
</dbReference>
<keyword evidence="7 14" id="KW-0597">Phosphoprotein</keyword>
<evidence type="ECO:0000256" key="1">
    <source>
        <dbReference type="ARBA" id="ARBA00000085"/>
    </source>
</evidence>
<dbReference type="SUPFAM" id="SSF55052">
    <property type="entry name" value="CheY-binding domain of CheA"/>
    <property type="match status" value="1"/>
</dbReference>
<evidence type="ECO:0000313" key="19">
    <source>
        <dbReference type="EMBL" id="SDK58456.1"/>
    </source>
</evidence>
<dbReference type="FunFam" id="3.30.565.10:FF:000016">
    <property type="entry name" value="Chemotaxis protein CheA, putative"/>
    <property type="match status" value="1"/>
</dbReference>
<dbReference type="Pfam" id="PF01627">
    <property type="entry name" value="Hpt"/>
    <property type="match status" value="1"/>
</dbReference>
<feature type="region of interest" description="Disordered" evidence="15">
    <location>
        <begin position="134"/>
        <end position="177"/>
    </location>
</feature>
<dbReference type="GO" id="GO:0000155">
    <property type="term" value="F:phosphorelay sensor kinase activity"/>
    <property type="evidence" value="ECO:0007669"/>
    <property type="project" value="InterPro"/>
</dbReference>
<feature type="compositionally biased region" description="Basic residues" evidence="15">
    <location>
        <begin position="703"/>
        <end position="712"/>
    </location>
</feature>
<dbReference type="NCBIfam" id="NF007835">
    <property type="entry name" value="PRK10547.1"/>
    <property type="match status" value="1"/>
</dbReference>
<dbReference type="PROSITE" id="PS50851">
    <property type="entry name" value="CHEW"/>
    <property type="match status" value="1"/>
</dbReference>
<dbReference type="OrthoDB" id="9803176at2"/>
<evidence type="ECO:0000259" key="18">
    <source>
        <dbReference type="PROSITE" id="PS50894"/>
    </source>
</evidence>
<keyword evidence="9" id="KW-0547">Nucleotide-binding</keyword>
<evidence type="ECO:0000259" key="17">
    <source>
        <dbReference type="PROSITE" id="PS50851"/>
    </source>
</evidence>
<feature type="compositionally biased region" description="Basic and acidic residues" evidence="15">
    <location>
        <begin position="292"/>
        <end position="309"/>
    </location>
</feature>
<dbReference type="SUPFAM" id="SSF55874">
    <property type="entry name" value="ATPase domain of HSP90 chaperone/DNA topoisomerase II/histidine kinase"/>
    <property type="match status" value="1"/>
</dbReference>
<dbReference type="RefSeq" id="WP_089688826.1">
    <property type="nucleotide sequence ID" value="NZ_FNES01000020.1"/>
</dbReference>
<dbReference type="SMART" id="SM00387">
    <property type="entry name" value="HATPase_c"/>
    <property type="match status" value="1"/>
</dbReference>
<dbReference type="CDD" id="cd16916">
    <property type="entry name" value="HATPase_CheA-like"/>
    <property type="match status" value="1"/>
</dbReference>
<keyword evidence="8" id="KW-0808">Transferase</keyword>
<keyword evidence="11" id="KW-0067">ATP-binding</keyword>
<dbReference type="InterPro" id="IPR036641">
    <property type="entry name" value="HPT_dom_sf"/>
</dbReference>
<dbReference type="CDD" id="cd00731">
    <property type="entry name" value="CheA_reg"/>
    <property type="match status" value="1"/>
</dbReference>
<evidence type="ECO:0000256" key="4">
    <source>
        <dbReference type="ARBA" id="ARBA00021495"/>
    </source>
</evidence>